<protein>
    <submittedName>
        <fullName evidence="2">Uncharacterized protein</fullName>
    </submittedName>
</protein>
<dbReference type="RefSeq" id="WP_146005689.1">
    <property type="nucleotide sequence ID" value="NZ_KN293980.1"/>
</dbReference>
<dbReference type="eggNOG" id="ENOG50332W3">
    <property type="taxonomic scope" value="Bacteria"/>
</dbReference>
<comment type="caution">
    <text evidence="2">The sequence shown here is derived from an EMBL/GenBank/DDBJ whole genome shotgun (WGS) entry which is preliminary data.</text>
</comment>
<keyword evidence="1" id="KW-0812">Transmembrane</keyword>
<dbReference type="Proteomes" id="UP000030021">
    <property type="component" value="Unassembled WGS sequence"/>
</dbReference>
<organism evidence="2 3">
    <name type="scientific">Roseovarius mucosus DSM 17069</name>
    <dbReference type="NCBI Taxonomy" id="1288298"/>
    <lineage>
        <taxon>Bacteria</taxon>
        <taxon>Pseudomonadati</taxon>
        <taxon>Pseudomonadota</taxon>
        <taxon>Alphaproteobacteria</taxon>
        <taxon>Rhodobacterales</taxon>
        <taxon>Roseobacteraceae</taxon>
        <taxon>Roseovarius</taxon>
    </lineage>
</organism>
<dbReference type="EMBL" id="AONH01000013">
    <property type="protein sequence ID" value="KGM87579.1"/>
    <property type="molecule type" value="Genomic_DNA"/>
</dbReference>
<feature type="transmembrane region" description="Helical" evidence="1">
    <location>
        <begin position="44"/>
        <end position="63"/>
    </location>
</feature>
<feature type="transmembrane region" description="Helical" evidence="1">
    <location>
        <begin position="99"/>
        <end position="118"/>
    </location>
</feature>
<evidence type="ECO:0000313" key="3">
    <source>
        <dbReference type="Proteomes" id="UP000030021"/>
    </source>
</evidence>
<dbReference type="AlphaFoldDB" id="A0A0A0HLN6"/>
<keyword evidence="1" id="KW-0472">Membrane</keyword>
<dbReference type="HOGENOM" id="CLU_153803_0_0_5"/>
<dbReference type="OrthoDB" id="287782at2"/>
<evidence type="ECO:0000313" key="2">
    <source>
        <dbReference type="EMBL" id="KGM87579.1"/>
    </source>
</evidence>
<accession>A0A0A0HLN6</accession>
<sequence>MTRSFIALVAAWCAGIGLWLVISPGGFFATIPGVAESGPFNIHFFRDVGLAFVASALALGAGAMMRDWRVALAGAGFPLLHGGLHLAEAVDHGPHGGAGELVATVLPGLIALTAALCLRIKTPEGRS</sequence>
<evidence type="ECO:0000256" key="1">
    <source>
        <dbReference type="SAM" id="Phobius"/>
    </source>
</evidence>
<keyword evidence="1" id="KW-1133">Transmembrane helix</keyword>
<feature type="transmembrane region" description="Helical" evidence="1">
    <location>
        <begin position="70"/>
        <end position="87"/>
    </location>
</feature>
<reference evidence="2 3" key="1">
    <citation type="submission" date="2013-01" db="EMBL/GenBank/DDBJ databases">
        <authorList>
            <person name="Fiebig A."/>
            <person name="Goeker M."/>
            <person name="Klenk H.-P.P."/>
        </authorList>
    </citation>
    <scope>NUCLEOTIDE SEQUENCE [LARGE SCALE GENOMIC DNA]</scope>
    <source>
        <strain evidence="2 3">DSM 17069</strain>
    </source>
</reference>
<name>A0A0A0HLN6_9RHOB</name>
<proteinExistence type="predicted"/>
<dbReference type="PATRIC" id="fig|1288298.3.peg.2328"/>
<gene>
    <name evidence="2" type="ORF">rosmuc_02315</name>
</gene>